<dbReference type="EMBL" id="KN832884">
    <property type="protein sequence ID" value="KIM96364.1"/>
    <property type="molecule type" value="Genomic_DNA"/>
</dbReference>
<name>A0A0C3GYV8_OIDMZ</name>
<dbReference type="AlphaFoldDB" id="A0A0C3GYV8"/>
<evidence type="ECO:0000313" key="1">
    <source>
        <dbReference type="EMBL" id="KIM96364.1"/>
    </source>
</evidence>
<reference evidence="2" key="2">
    <citation type="submission" date="2015-01" db="EMBL/GenBank/DDBJ databases">
        <title>Evolutionary Origins and Diversification of the Mycorrhizal Mutualists.</title>
        <authorList>
            <consortium name="DOE Joint Genome Institute"/>
            <consortium name="Mycorrhizal Genomics Consortium"/>
            <person name="Kohler A."/>
            <person name="Kuo A."/>
            <person name="Nagy L.G."/>
            <person name="Floudas D."/>
            <person name="Copeland A."/>
            <person name="Barry K.W."/>
            <person name="Cichocki N."/>
            <person name="Veneault-Fourrey C."/>
            <person name="LaButti K."/>
            <person name="Lindquist E.A."/>
            <person name="Lipzen A."/>
            <person name="Lundell T."/>
            <person name="Morin E."/>
            <person name="Murat C."/>
            <person name="Riley R."/>
            <person name="Ohm R."/>
            <person name="Sun H."/>
            <person name="Tunlid A."/>
            <person name="Henrissat B."/>
            <person name="Grigoriev I.V."/>
            <person name="Hibbett D.S."/>
            <person name="Martin F."/>
        </authorList>
    </citation>
    <scope>NUCLEOTIDE SEQUENCE [LARGE SCALE GENOMIC DNA]</scope>
    <source>
        <strain evidence="2">Zn</strain>
    </source>
</reference>
<gene>
    <name evidence="1" type="ORF">OIDMADRAFT_58693</name>
</gene>
<dbReference type="Proteomes" id="UP000054321">
    <property type="component" value="Unassembled WGS sequence"/>
</dbReference>
<sequence>MFVGGGGSASSGRLVGSGLARHGQLMTVYVGLSIALTASGNKGTRPWEATYLYTVATTGPSTAQATARGNLRVTVATCDLFVRGADEDSGWAKEAWTCVNARGPRQA</sequence>
<keyword evidence="2" id="KW-1185">Reference proteome</keyword>
<accession>A0A0C3GYV8</accession>
<proteinExistence type="predicted"/>
<evidence type="ECO:0000313" key="2">
    <source>
        <dbReference type="Proteomes" id="UP000054321"/>
    </source>
</evidence>
<reference evidence="1 2" key="1">
    <citation type="submission" date="2014-04" db="EMBL/GenBank/DDBJ databases">
        <authorList>
            <consortium name="DOE Joint Genome Institute"/>
            <person name="Kuo A."/>
            <person name="Martino E."/>
            <person name="Perotto S."/>
            <person name="Kohler A."/>
            <person name="Nagy L.G."/>
            <person name="Floudas D."/>
            <person name="Copeland A."/>
            <person name="Barry K.W."/>
            <person name="Cichocki N."/>
            <person name="Veneault-Fourrey C."/>
            <person name="LaButti K."/>
            <person name="Lindquist E.A."/>
            <person name="Lipzen A."/>
            <person name="Lundell T."/>
            <person name="Morin E."/>
            <person name="Murat C."/>
            <person name="Sun H."/>
            <person name="Tunlid A."/>
            <person name="Henrissat B."/>
            <person name="Grigoriev I.V."/>
            <person name="Hibbett D.S."/>
            <person name="Martin F."/>
            <person name="Nordberg H.P."/>
            <person name="Cantor M.N."/>
            <person name="Hua S.X."/>
        </authorList>
    </citation>
    <scope>NUCLEOTIDE SEQUENCE [LARGE SCALE GENOMIC DNA]</scope>
    <source>
        <strain evidence="1 2">Zn</strain>
    </source>
</reference>
<organism evidence="1 2">
    <name type="scientific">Oidiodendron maius (strain Zn)</name>
    <dbReference type="NCBI Taxonomy" id="913774"/>
    <lineage>
        <taxon>Eukaryota</taxon>
        <taxon>Fungi</taxon>
        <taxon>Dikarya</taxon>
        <taxon>Ascomycota</taxon>
        <taxon>Pezizomycotina</taxon>
        <taxon>Leotiomycetes</taxon>
        <taxon>Leotiomycetes incertae sedis</taxon>
        <taxon>Myxotrichaceae</taxon>
        <taxon>Oidiodendron</taxon>
    </lineage>
</organism>
<dbReference type="HOGENOM" id="CLU_2210747_0_0_1"/>
<protein>
    <submittedName>
        <fullName evidence="1">Uncharacterized protein</fullName>
    </submittedName>
</protein>
<dbReference type="InParanoid" id="A0A0C3GYV8"/>